<dbReference type="GO" id="GO:0003700">
    <property type="term" value="F:DNA-binding transcription factor activity"/>
    <property type="evidence" value="ECO:0007669"/>
    <property type="project" value="InterPro"/>
</dbReference>
<dbReference type="Pfam" id="PF03466">
    <property type="entry name" value="LysR_substrate"/>
    <property type="match status" value="1"/>
</dbReference>
<dbReference type="FunFam" id="1.10.10.10:FF:000001">
    <property type="entry name" value="LysR family transcriptional regulator"/>
    <property type="match status" value="1"/>
</dbReference>
<sequence>MAFDFDLIDLQLFVNVVDTLSLTRGAERSHMSAPAASARIKKIEEALGTQLFYRTTQGLTPTSAGHTVLKNALGILRQAEQLSEEFHAGAGSMKGNIRLYASTLAISEFIPCALQKFLLSFPGMNIDLHERASTDIARALKQGTADIGILSADVPGEGLECVPYRRERLVLVAPAGHALAGVGPVDFGQTLQADHIGLTESTALQSFIIRAASREGMALKLRIQVNNFESLCNLVESGVGVGIIPDSVARRHARRLRIAIVMLRNDWAIRDLKIAVRDMRSLSPPAKALIDVLTAPEQGQEPGGPASGG</sequence>
<dbReference type="PROSITE" id="PS50931">
    <property type="entry name" value="HTH_LYSR"/>
    <property type="match status" value="1"/>
</dbReference>
<evidence type="ECO:0000256" key="3">
    <source>
        <dbReference type="ARBA" id="ARBA00023125"/>
    </source>
</evidence>
<dbReference type="GO" id="GO:0003677">
    <property type="term" value="F:DNA binding"/>
    <property type="evidence" value="ECO:0007669"/>
    <property type="project" value="UniProtKB-KW"/>
</dbReference>
<dbReference type="EMBL" id="FQXE01000004">
    <property type="protein sequence ID" value="SHH67857.1"/>
    <property type="molecule type" value="Genomic_DNA"/>
</dbReference>
<accession>A0A1M5UXT2</accession>
<comment type="similarity">
    <text evidence="1">Belongs to the LysR transcriptional regulatory family.</text>
</comment>
<evidence type="ECO:0000256" key="2">
    <source>
        <dbReference type="ARBA" id="ARBA00023015"/>
    </source>
</evidence>
<dbReference type="PANTHER" id="PTHR30419">
    <property type="entry name" value="HTH-TYPE TRANSCRIPTIONAL REGULATOR YBHD"/>
    <property type="match status" value="1"/>
</dbReference>
<dbReference type="CDD" id="cd08421">
    <property type="entry name" value="PBP2_LTTR_like_1"/>
    <property type="match status" value="1"/>
</dbReference>
<proteinExistence type="inferred from homology"/>
<dbReference type="Gene3D" id="3.40.190.290">
    <property type="match status" value="1"/>
</dbReference>
<protein>
    <submittedName>
        <fullName evidence="6">DNA-binding transcriptional regulator, LysR family</fullName>
    </submittedName>
</protein>
<dbReference type="STRING" id="658167.SAMN04488135_104157"/>
<evidence type="ECO:0000313" key="6">
    <source>
        <dbReference type="EMBL" id="SHH67857.1"/>
    </source>
</evidence>
<keyword evidence="3 6" id="KW-0238">DNA-binding</keyword>
<gene>
    <name evidence="6" type="ORF">SAMN04488135_104157</name>
</gene>
<dbReference type="PANTHER" id="PTHR30419:SF2">
    <property type="entry name" value="LYSR FAMILY TRANSCRIPTIONAL REGULATOR"/>
    <property type="match status" value="1"/>
</dbReference>
<dbReference type="Pfam" id="PF00126">
    <property type="entry name" value="HTH_1"/>
    <property type="match status" value="1"/>
</dbReference>
<dbReference type="RefSeq" id="WP_073102837.1">
    <property type="nucleotide sequence ID" value="NZ_FQXE01000004.1"/>
</dbReference>
<evidence type="ECO:0000313" key="7">
    <source>
        <dbReference type="Proteomes" id="UP000184226"/>
    </source>
</evidence>
<evidence type="ECO:0000259" key="5">
    <source>
        <dbReference type="PROSITE" id="PS50931"/>
    </source>
</evidence>
<feature type="domain" description="HTH lysR-type" evidence="5">
    <location>
        <begin position="5"/>
        <end position="62"/>
    </location>
</feature>
<keyword evidence="4" id="KW-0804">Transcription</keyword>
<dbReference type="SUPFAM" id="SSF46785">
    <property type="entry name" value="Winged helix' DNA-binding domain"/>
    <property type="match status" value="1"/>
</dbReference>
<dbReference type="SUPFAM" id="SSF53850">
    <property type="entry name" value="Periplasmic binding protein-like II"/>
    <property type="match status" value="1"/>
</dbReference>
<keyword evidence="7" id="KW-1185">Reference proteome</keyword>
<dbReference type="InterPro" id="IPR036390">
    <property type="entry name" value="WH_DNA-bd_sf"/>
</dbReference>
<dbReference type="GO" id="GO:0005829">
    <property type="term" value="C:cytosol"/>
    <property type="evidence" value="ECO:0007669"/>
    <property type="project" value="TreeGrafter"/>
</dbReference>
<dbReference type="Gene3D" id="1.10.10.10">
    <property type="entry name" value="Winged helix-like DNA-binding domain superfamily/Winged helix DNA-binding domain"/>
    <property type="match status" value="1"/>
</dbReference>
<keyword evidence="2" id="KW-0805">Transcription regulation</keyword>
<dbReference type="AlphaFoldDB" id="A0A1M5UXT2"/>
<name>A0A1M5UXT2_9BURK</name>
<dbReference type="InterPro" id="IPR000847">
    <property type="entry name" value="LysR_HTH_N"/>
</dbReference>
<dbReference type="Proteomes" id="UP000184226">
    <property type="component" value="Unassembled WGS sequence"/>
</dbReference>
<evidence type="ECO:0000256" key="4">
    <source>
        <dbReference type="ARBA" id="ARBA00023163"/>
    </source>
</evidence>
<dbReference type="InterPro" id="IPR005119">
    <property type="entry name" value="LysR_subst-bd"/>
</dbReference>
<organism evidence="6 7">
    <name type="scientific">Pollutimonas bauzanensis</name>
    <dbReference type="NCBI Taxonomy" id="658167"/>
    <lineage>
        <taxon>Bacteria</taxon>
        <taxon>Pseudomonadati</taxon>
        <taxon>Pseudomonadota</taxon>
        <taxon>Betaproteobacteria</taxon>
        <taxon>Burkholderiales</taxon>
        <taxon>Alcaligenaceae</taxon>
        <taxon>Pollutimonas</taxon>
    </lineage>
</organism>
<evidence type="ECO:0000256" key="1">
    <source>
        <dbReference type="ARBA" id="ARBA00009437"/>
    </source>
</evidence>
<dbReference type="InterPro" id="IPR036388">
    <property type="entry name" value="WH-like_DNA-bd_sf"/>
</dbReference>
<dbReference type="OrthoDB" id="9785974at2"/>
<dbReference type="InterPro" id="IPR050950">
    <property type="entry name" value="HTH-type_LysR_regulators"/>
</dbReference>
<reference evidence="6 7" key="1">
    <citation type="submission" date="2016-11" db="EMBL/GenBank/DDBJ databases">
        <authorList>
            <person name="Jaros S."/>
            <person name="Januszkiewicz K."/>
            <person name="Wedrychowicz H."/>
        </authorList>
    </citation>
    <scope>NUCLEOTIDE SEQUENCE [LARGE SCALE GENOMIC DNA]</scope>
    <source>
        <strain evidence="6 7">CGMCC 1.10190</strain>
    </source>
</reference>